<dbReference type="GO" id="GO:0005765">
    <property type="term" value="C:lysosomal membrane"/>
    <property type="evidence" value="ECO:0007669"/>
    <property type="project" value="TreeGrafter"/>
</dbReference>
<dbReference type="InterPro" id="IPR048981">
    <property type="entry name" value="AP5B1_C"/>
</dbReference>
<dbReference type="RefSeq" id="XP_022334718.1">
    <property type="nucleotide sequence ID" value="XM_022479010.1"/>
</dbReference>
<dbReference type="OrthoDB" id="646197at2759"/>
<sequence>MSSWEETLCRSRHLVSSGAFDKLFGDKYFIFDAIKLLYTDTADEKTKLEQLILIEEFSQQAGVQTSNVDQVVETLLDVFHQLTRQGRDGNVSCQILTTLTTILVLYEQLETETCQSVVQTLLAIVCNGINVTDNRPLRSTACQCLIQLEDVRPGLLWREKDSLIKLMKQERTSVYEDYVLLVTQILQNRISAPEDITSKEKDVDRVITPDSLEYRQIVSQIMDNISLFSQGGLWHIVLDLVNIVQNYHEISATIFKPMMLHHMSTSDTALLHLVVFIQSEFEKEVLTDGEEKQLRNRILAGLNHPSLTPAQRLFYCHWIESLTNVTLDDQEACIGIPDDQPLVFFPSAFDPIDCQLAKLELLNFCFPSLVKEENGQAAALLLGGVGYLHKLVWHTGGQRAARTLFRALFSMYRRHCSKSFSQDINRFLRGLISGFPFFIPHALDFIESLREMTPDSPVYLEILQLLHHQVINTPQQQAAEYCYFYLQVLKRASLQPEIAPQGTVRFLSYLAENSLSVDEGSWRLGIAILSVCQNILVCHGTRELYVEIGDLLFYLMTHYEDTDVRDKARFYYMLITSSTDEKISMIIQPTTDSQSFHHEAISTLLPNHKAKGHSNVKQLEKSFFCLEKLKVQAETFVDIQCIDEDHTASLICDLKTYYSKLSKYKTVLKTVHRISMTKGPEEVLALCIYFEEDSNCQPLKEIRLSKIKAEENYELNLDIVPRIPLATKIITRCEFVNDEQTYRGQLADIVVSTEDLIIPLPIEIVTPANREEDFQTLWKWLAEDSLQEGSNCLESVTTVQKTLGDFVSCVRPCLKRCQISANADYATYGIFLPPSYHLLMKASSQQDYVVLRSITDFYQSLLFIRDVI</sequence>
<organism evidence="3 4">
    <name type="scientific">Crassostrea virginica</name>
    <name type="common">Eastern oyster</name>
    <dbReference type="NCBI Taxonomy" id="6565"/>
    <lineage>
        <taxon>Eukaryota</taxon>
        <taxon>Metazoa</taxon>
        <taxon>Spiralia</taxon>
        <taxon>Lophotrochozoa</taxon>
        <taxon>Mollusca</taxon>
        <taxon>Bivalvia</taxon>
        <taxon>Autobranchia</taxon>
        <taxon>Pteriomorphia</taxon>
        <taxon>Ostreida</taxon>
        <taxon>Ostreoidea</taxon>
        <taxon>Ostreidae</taxon>
        <taxon>Crassostrea</taxon>
    </lineage>
</organism>
<dbReference type="Gene3D" id="1.25.10.10">
    <property type="entry name" value="Leucine-rich Repeat Variant"/>
    <property type="match status" value="1"/>
</dbReference>
<dbReference type="Pfam" id="PF21588">
    <property type="entry name" value="AP5B1_middle"/>
    <property type="match status" value="1"/>
</dbReference>
<reference evidence="4" key="1">
    <citation type="submission" date="2025-08" db="UniProtKB">
        <authorList>
            <consortium name="RefSeq"/>
        </authorList>
    </citation>
    <scope>IDENTIFICATION</scope>
    <source>
        <tissue evidence="4">Whole sample</tissue>
    </source>
</reference>
<dbReference type="Pfam" id="PF21590">
    <property type="entry name" value="AP5B1_C"/>
    <property type="match status" value="1"/>
</dbReference>
<dbReference type="InterPro" id="IPR038741">
    <property type="entry name" value="AP5B1"/>
</dbReference>
<dbReference type="Proteomes" id="UP000694844">
    <property type="component" value="Chromosome 4"/>
</dbReference>
<name>A0A8B8E4T6_CRAVI</name>
<feature type="domain" description="AP5B1 C-terminal" evidence="2">
    <location>
        <begin position="774"/>
        <end position="864"/>
    </location>
</feature>
<dbReference type="InterPro" id="IPR011989">
    <property type="entry name" value="ARM-like"/>
</dbReference>
<dbReference type="InterPro" id="IPR016024">
    <property type="entry name" value="ARM-type_fold"/>
</dbReference>
<evidence type="ECO:0000259" key="2">
    <source>
        <dbReference type="Pfam" id="PF21590"/>
    </source>
</evidence>
<dbReference type="SUPFAM" id="SSF48371">
    <property type="entry name" value="ARM repeat"/>
    <property type="match status" value="1"/>
</dbReference>
<dbReference type="KEGG" id="cvn:111131470"/>
<dbReference type="PANTHER" id="PTHR34033">
    <property type="entry name" value="AP-5 COMPLEX SUBUNIT BETA-1"/>
    <property type="match status" value="1"/>
</dbReference>
<dbReference type="InterPro" id="IPR048979">
    <property type="entry name" value="AP5B1_middle"/>
</dbReference>
<dbReference type="AlphaFoldDB" id="A0A8B8E4T6"/>
<dbReference type="PANTHER" id="PTHR34033:SF1">
    <property type="entry name" value="AP-5 COMPLEX SUBUNIT BETA-1"/>
    <property type="match status" value="1"/>
</dbReference>
<accession>A0A8B8E4T6</accession>
<dbReference type="GO" id="GO:0030119">
    <property type="term" value="C:AP-type membrane coat adaptor complex"/>
    <property type="evidence" value="ECO:0007669"/>
    <property type="project" value="TreeGrafter"/>
</dbReference>
<proteinExistence type="predicted"/>
<evidence type="ECO:0000313" key="3">
    <source>
        <dbReference type="Proteomes" id="UP000694844"/>
    </source>
</evidence>
<evidence type="ECO:0000313" key="4">
    <source>
        <dbReference type="RefSeq" id="XP_022334718.1"/>
    </source>
</evidence>
<dbReference type="GeneID" id="111131470"/>
<keyword evidence="3" id="KW-1185">Reference proteome</keyword>
<evidence type="ECO:0000259" key="1">
    <source>
        <dbReference type="Pfam" id="PF21588"/>
    </source>
</evidence>
<gene>
    <name evidence="4" type="primary">LOC111131470</name>
</gene>
<dbReference type="GO" id="GO:0016197">
    <property type="term" value="P:endosomal transport"/>
    <property type="evidence" value="ECO:0007669"/>
    <property type="project" value="InterPro"/>
</dbReference>
<protein>
    <submittedName>
        <fullName evidence="4">AP-5 complex subunit beta-1-like</fullName>
    </submittedName>
</protein>
<feature type="domain" description="AP5B1 middle" evidence="1">
    <location>
        <begin position="210"/>
        <end position="583"/>
    </location>
</feature>